<protein>
    <recommendedName>
        <fullName evidence="4">Tetratricopeptide repeat protein</fullName>
    </recommendedName>
</protein>
<feature type="transmembrane region" description="Helical" evidence="1">
    <location>
        <begin position="132"/>
        <end position="149"/>
    </location>
</feature>
<name>A0ABQ0MQ87_9GAMM</name>
<feature type="transmembrane region" description="Helical" evidence="1">
    <location>
        <begin position="12"/>
        <end position="31"/>
    </location>
</feature>
<dbReference type="Proteomes" id="UP000197068">
    <property type="component" value="Unassembled WGS sequence"/>
</dbReference>
<feature type="transmembrane region" description="Helical" evidence="1">
    <location>
        <begin position="95"/>
        <end position="120"/>
    </location>
</feature>
<feature type="transmembrane region" description="Helical" evidence="1">
    <location>
        <begin position="195"/>
        <end position="211"/>
    </location>
</feature>
<sequence length="667" mass="74953">MPITFSPPKYKGLIKATLVALLLLTITLLYYPGINGAFYYDDVRPLSPLATITNLESALVYISSESSGPLGRPIAMLSFLVNSNDWPSATSTGNISAFFSFNVFLHLANGLLVFLLTYFIAKLYQGEKKANYWLAITVSAFWLVLPIQVSTSLIAIQRMAGLSAFFVFSGLLLYSYGLYKQSVESSNNIHNNHGLPLQFIGLIAFTLLAMFSKENGALLPIFVLVLEITLLANVPTIQYRRKLRISACTAGLMTLLLYLAYLTFNTRNELPHRDFTLIERLLTQPQILVEYLHLAFIPDITAFSPFHDNYQQVSNLLSSKKAILSILLLLGLLSSALYYRLKQPLFAFAVLWFFAAHLLESTVISLELYFEHRNYVALFGPCLALIFTFTKVKKRYQNLAVISFSLYWLLLCACLLLTTQLWGQPHLAAQIWQAKQVGSARATAYLSNIYLQAGKIESAQQLLAKHISECDSCTSSQAISLFFSCYSGEKQATEEAYHALLYLSQTTKNARGVAASLTQVHKLITNDSCQYLSLTELKTLNTAFLQLPKSSFNKKLPFLQNLYAFALNEQNRNEAIRLLYLAWHEQADDIIANELVSMLIASQQTIAAQYFIKEQVCQRTSLNPIIAKVKKEHCEYLSQSVKSTIEKNNRIGAEKPATNFIEINDDN</sequence>
<gene>
    <name evidence="2" type="ORF">MTCD1_00129</name>
</gene>
<feature type="transmembrane region" description="Helical" evidence="1">
    <location>
        <begin position="399"/>
        <end position="422"/>
    </location>
</feature>
<keyword evidence="1" id="KW-1133">Transmembrane helix</keyword>
<evidence type="ECO:0008006" key="4">
    <source>
        <dbReference type="Google" id="ProtNLM"/>
    </source>
</evidence>
<proteinExistence type="predicted"/>
<accession>A0ABQ0MQ87</accession>
<feature type="transmembrane region" description="Helical" evidence="1">
    <location>
        <begin position="346"/>
        <end position="369"/>
    </location>
</feature>
<feature type="transmembrane region" description="Helical" evidence="1">
    <location>
        <begin position="322"/>
        <end position="339"/>
    </location>
</feature>
<evidence type="ECO:0000313" key="3">
    <source>
        <dbReference type="Proteomes" id="UP000197068"/>
    </source>
</evidence>
<evidence type="ECO:0000313" key="2">
    <source>
        <dbReference type="EMBL" id="GAW94533.1"/>
    </source>
</evidence>
<feature type="transmembrane region" description="Helical" evidence="1">
    <location>
        <begin position="155"/>
        <end position="174"/>
    </location>
</feature>
<dbReference type="EMBL" id="BDQM01000001">
    <property type="protein sequence ID" value="GAW94533.1"/>
    <property type="molecule type" value="Genomic_DNA"/>
</dbReference>
<feature type="transmembrane region" description="Helical" evidence="1">
    <location>
        <begin position="217"/>
        <end position="236"/>
    </location>
</feature>
<keyword evidence="1" id="KW-0812">Transmembrane</keyword>
<keyword evidence="1" id="KW-0472">Membrane</keyword>
<comment type="caution">
    <text evidence="2">The sequence shown here is derived from an EMBL/GenBank/DDBJ whole genome shotgun (WGS) entry which is preliminary data.</text>
</comment>
<feature type="transmembrane region" description="Helical" evidence="1">
    <location>
        <begin position="375"/>
        <end position="392"/>
    </location>
</feature>
<feature type="transmembrane region" description="Helical" evidence="1">
    <location>
        <begin position="243"/>
        <end position="264"/>
    </location>
</feature>
<organism evidence="2 3">
    <name type="scientific">Colwellia marinimaniae</name>
    <dbReference type="NCBI Taxonomy" id="1513592"/>
    <lineage>
        <taxon>Bacteria</taxon>
        <taxon>Pseudomonadati</taxon>
        <taxon>Pseudomonadota</taxon>
        <taxon>Gammaproteobacteria</taxon>
        <taxon>Alteromonadales</taxon>
        <taxon>Colwelliaceae</taxon>
        <taxon>Colwellia</taxon>
    </lineage>
</organism>
<keyword evidence="3" id="KW-1185">Reference proteome</keyword>
<reference evidence="2 3" key="1">
    <citation type="submission" date="2017-06" db="EMBL/GenBank/DDBJ databases">
        <title>Whole Genome Sequences of Colwellia marinimaniae MTCD1.</title>
        <authorList>
            <person name="Kusumoto H."/>
            <person name="Inoue M."/>
            <person name="Tanikawa K."/>
            <person name="Maeji H."/>
            <person name="Cameron J.H."/>
            <person name="Bartlett D.H."/>
        </authorList>
    </citation>
    <scope>NUCLEOTIDE SEQUENCE [LARGE SCALE GENOMIC DNA]</scope>
    <source>
        <strain evidence="2 3">MTCD1</strain>
    </source>
</reference>
<evidence type="ECO:0000256" key="1">
    <source>
        <dbReference type="SAM" id="Phobius"/>
    </source>
</evidence>